<feature type="domain" description="TRNA-binding" evidence="4">
    <location>
        <begin position="16"/>
        <end position="118"/>
    </location>
</feature>
<dbReference type="NCBIfam" id="NF007494">
    <property type="entry name" value="PRK10089.1-3"/>
    <property type="match status" value="1"/>
</dbReference>
<dbReference type="AlphaFoldDB" id="A0A075K112"/>
<evidence type="ECO:0000256" key="2">
    <source>
        <dbReference type="ARBA" id="ARBA00022884"/>
    </source>
</evidence>
<dbReference type="NCBIfam" id="NF007495">
    <property type="entry name" value="PRK10089.1-4"/>
    <property type="match status" value="1"/>
</dbReference>
<organism evidence="5 6">
    <name type="scientific">Dyella japonica A8</name>
    <dbReference type="NCBI Taxonomy" id="1217721"/>
    <lineage>
        <taxon>Bacteria</taxon>
        <taxon>Pseudomonadati</taxon>
        <taxon>Pseudomonadota</taxon>
        <taxon>Gammaproteobacteria</taxon>
        <taxon>Lysobacterales</taxon>
        <taxon>Rhodanobacteraceae</taxon>
        <taxon>Dyella</taxon>
    </lineage>
</organism>
<dbReference type="CDD" id="cd02798">
    <property type="entry name" value="tRNA_bind_CsaA"/>
    <property type="match status" value="1"/>
</dbReference>
<dbReference type="Pfam" id="PF01588">
    <property type="entry name" value="tRNA_bind"/>
    <property type="match status" value="1"/>
</dbReference>
<evidence type="ECO:0000256" key="3">
    <source>
        <dbReference type="PROSITE-ProRule" id="PRU00209"/>
    </source>
</evidence>
<dbReference type="KEGG" id="dja:HY57_11610"/>
<dbReference type="STRING" id="1217721.HY57_11610"/>
<dbReference type="SUPFAM" id="SSF50249">
    <property type="entry name" value="Nucleic acid-binding proteins"/>
    <property type="match status" value="1"/>
</dbReference>
<sequence>MSGTAANAPDEISWADFEKVLIVAGTVTRVEAFPEARKPAWKVWADFGPYGERKTSAQIVQLYRAEDLVGRQVVGVINFPEKQVGPFRSQFLLTGFPTDDGVVLTAVERPVPNGTRLA</sequence>
<keyword evidence="6" id="KW-1185">Reference proteome</keyword>
<dbReference type="OrthoDB" id="9794564at2"/>
<dbReference type="Proteomes" id="UP000027987">
    <property type="component" value="Chromosome"/>
</dbReference>
<name>A0A075K112_9GAMM</name>
<proteinExistence type="predicted"/>
<reference evidence="5 6" key="1">
    <citation type="submission" date="2014-07" db="EMBL/GenBank/DDBJ databases">
        <title>Complete Genome Sequence of Dyella japonica Strain A8 Isolated from Malaysian Tropical Soil.</title>
        <authorList>
            <person name="Hui R.K.H."/>
            <person name="Chen J.-W."/>
            <person name="Chan K.-G."/>
            <person name="Leung F.C.C."/>
        </authorList>
    </citation>
    <scope>NUCLEOTIDE SEQUENCE [LARGE SCALE GENOMIC DNA]</scope>
    <source>
        <strain evidence="5 6">A8</strain>
    </source>
</reference>
<dbReference type="HOGENOM" id="CLU_065946_2_1_6"/>
<evidence type="ECO:0000259" key="4">
    <source>
        <dbReference type="PROSITE" id="PS50886"/>
    </source>
</evidence>
<dbReference type="FunFam" id="2.40.50.140:FF:000165">
    <property type="entry name" value="Chaperone CsaA"/>
    <property type="match status" value="1"/>
</dbReference>
<dbReference type="EMBL" id="CP008884">
    <property type="protein sequence ID" value="AIF47864.1"/>
    <property type="molecule type" value="Genomic_DNA"/>
</dbReference>
<dbReference type="RefSeq" id="WP_019466998.1">
    <property type="nucleotide sequence ID" value="NZ_ALOY01000180.1"/>
</dbReference>
<keyword evidence="1 3" id="KW-0820">tRNA-binding</keyword>
<dbReference type="GO" id="GO:0000049">
    <property type="term" value="F:tRNA binding"/>
    <property type="evidence" value="ECO:0007669"/>
    <property type="project" value="UniProtKB-UniRule"/>
</dbReference>
<dbReference type="Gene3D" id="2.40.50.140">
    <property type="entry name" value="Nucleic acid-binding proteins"/>
    <property type="match status" value="1"/>
</dbReference>
<gene>
    <name evidence="5" type="ORF">HY57_11610</name>
</gene>
<dbReference type="InterPro" id="IPR012340">
    <property type="entry name" value="NA-bd_OB-fold"/>
</dbReference>
<dbReference type="PATRIC" id="fig|1217721.7.peg.2398"/>
<dbReference type="InterPro" id="IPR002547">
    <property type="entry name" value="tRNA-bd_dom"/>
</dbReference>
<protein>
    <submittedName>
        <fullName evidence="5">tRNA-binding protein</fullName>
    </submittedName>
</protein>
<keyword evidence="2 3" id="KW-0694">RNA-binding</keyword>
<evidence type="ECO:0000256" key="1">
    <source>
        <dbReference type="ARBA" id="ARBA00022555"/>
    </source>
</evidence>
<dbReference type="PROSITE" id="PS50886">
    <property type="entry name" value="TRBD"/>
    <property type="match status" value="1"/>
</dbReference>
<evidence type="ECO:0000313" key="5">
    <source>
        <dbReference type="EMBL" id="AIF47864.1"/>
    </source>
</evidence>
<accession>A0A075K112</accession>
<evidence type="ECO:0000313" key="6">
    <source>
        <dbReference type="Proteomes" id="UP000027987"/>
    </source>
</evidence>